<dbReference type="Proteomes" id="UP000318053">
    <property type="component" value="Unassembled WGS sequence"/>
</dbReference>
<protein>
    <submittedName>
        <fullName evidence="2">Uncharacterized protein</fullName>
    </submittedName>
</protein>
<dbReference type="EMBL" id="SJPK01000003">
    <property type="protein sequence ID" value="TWT73344.1"/>
    <property type="molecule type" value="Genomic_DNA"/>
</dbReference>
<dbReference type="RefSeq" id="WP_186774817.1">
    <property type="nucleotide sequence ID" value="NZ_SJPK01000003.1"/>
</dbReference>
<comment type="caution">
    <text evidence="2">The sequence shown here is derived from an EMBL/GenBank/DDBJ whole genome shotgun (WGS) entry which is preliminary data.</text>
</comment>
<reference evidence="2 3" key="1">
    <citation type="submission" date="2019-02" db="EMBL/GenBank/DDBJ databases">
        <title>Deep-cultivation of Planctomycetes and their phenomic and genomic characterization uncovers novel biology.</title>
        <authorList>
            <person name="Wiegand S."/>
            <person name="Jogler M."/>
            <person name="Boedeker C."/>
            <person name="Pinto D."/>
            <person name="Vollmers J."/>
            <person name="Rivas-Marin E."/>
            <person name="Kohn T."/>
            <person name="Peeters S.H."/>
            <person name="Heuer A."/>
            <person name="Rast P."/>
            <person name="Oberbeckmann S."/>
            <person name="Bunk B."/>
            <person name="Jeske O."/>
            <person name="Meyerdierks A."/>
            <person name="Storesund J.E."/>
            <person name="Kallscheuer N."/>
            <person name="Luecker S."/>
            <person name="Lage O.M."/>
            <person name="Pohl T."/>
            <person name="Merkel B.J."/>
            <person name="Hornburger P."/>
            <person name="Mueller R.-W."/>
            <person name="Bruemmer F."/>
            <person name="Labrenz M."/>
            <person name="Spormann A.M."/>
            <person name="Op Den Camp H."/>
            <person name="Overmann J."/>
            <person name="Amann R."/>
            <person name="Jetten M.S.M."/>
            <person name="Mascher T."/>
            <person name="Medema M.H."/>
            <person name="Devos D.P."/>
            <person name="Kaster A.-K."/>
            <person name="Ovreas L."/>
            <person name="Rohde M."/>
            <person name="Galperin M.Y."/>
            <person name="Jogler C."/>
        </authorList>
    </citation>
    <scope>NUCLEOTIDE SEQUENCE [LARGE SCALE GENOMIC DNA]</scope>
    <source>
        <strain evidence="2 3">CA85</strain>
    </source>
</reference>
<gene>
    <name evidence="2" type="ORF">CA85_18130</name>
</gene>
<evidence type="ECO:0000313" key="3">
    <source>
        <dbReference type="Proteomes" id="UP000318053"/>
    </source>
</evidence>
<dbReference type="AlphaFoldDB" id="A0A5C5YE79"/>
<keyword evidence="1" id="KW-0732">Signal</keyword>
<sequence precursor="true">MNAPYKKLLSWALPTLLLLAGGCRSSQGICDVDCCADIPSGAIPNGPGAHLCQWQQTQVASAATDQGVFYRADFIDQSDQLSPAALRQVATLAQQGELPVAPIIIEPSGDSMRDADRTVSLAAAFSAAGAPLMADEIQLAYPPALGLDGFRAQQVARNASRNGSGGGGQSGGGGFGGGIGGGFGGGGMGGGFGGGGFGGGGIF</sequence>
<evidence type="ECO:0000313" key="2">
    <source>
        <dbReference type="EMBL" id="TWT73344.1"/>
    </source>
</evidence>
<name>A0A5C5YE79_9BACT</name>
<evidence type="ECO:0000256" key="1">
    <source>
        <dbReference type="SAM" id="SignalP"/>
    </source>
</evidence>
<feature type="signal peptide" evidence="1">
    <location>
        <begin position="1"/>
        <end position="20"/>
    </location>
</feature>
<organism evidence="2 3">
    <name type="scientific">Allorhodopirellula solitaria</name>
    <dbReference type="NCBI Taxonomy" id="2527987"/>
    <lineage>
        <taxon>Bacteria</taxon>
        <taxon>Pseudomonadati</taxon>
        <taxon>Planctomycetota</taxon>
        <taxon>Planctomycetia</taxon>
        <taxon>Pirellulales</taxon>
        <taxon>Pirellulaceae</taxon>
        <taxon>Allorhodopirellula</taxon>
    </lineage>
</organism>
<dbReference type="PROSITE" id="PS51257">
    <property type="entry name" value="PROKAR_LIPOPROTEIN"/>
    <property type="match status" value="1"/>
</dbReference>
<keyword evidence="3" id="KW-1185">Reference proteome</keyword>
<feature type="chain" id="PRO_5022988165" evidence="1">
    <location>
        <begin position="21"/>
        <end position="203"/>
    </location>
</feature>
<proteinExistence type="predicted"/>
<accession>A0A5C5YE79</accession>